<dbReference type="OrthoDB" id="687516at2"/>
<dbReference type="NCBIfam" id="NF038158">
    <property type="entry name" value="lant_leader_L1b"/>
    <property type="match status" value="1"/>
</dbReference>
<comment type="caution">
    <text evidence="1">The sequence shown here is derived from an EMBL/GenBank/DDBJ whole genome shotgun (WGS) entry which is preliminary data.</text>
</comment>
<evidence type="ECO:0000313" key="2">
    <source>
        <dbReference type="Proteomes" id="UP000248745"/>
    </source>
</evidence>
<sequence length="95" mass="10222">MQTATVPVHETNGSAVMATNNIIAKKIKAMKKVKVDAAKLQLHKEKISNLTSQQMDEIKGGGILWSLIGCCKSVPPPVQYSDKPVVDSDCICIGQ</sequence>
<name>A0A2W2BEW6_9BACT</name>
<accession>A0A2W2BEW6</accession>
<dbReference type="RefSeq" id="WP_110997265.1">
    <property type="nucleotide sequence ID" value="NZ_QKTW01000003.1"/>
</dbReference>
<dbReference type="NCBIfam" id="NF038153">
    <property type="entry name" value="lant_leader_L1a"/>
    <property type="match status" value="1"/>
</dbReference>
<reference evidence="1 2" key="1">
    <citation type="submission" date="2018-06" db="EMBL/GenBank/DDBJ databases">
        <title>Mucibacter soli gen. nov., sp. nov., a new member of the family Chitinophagaceae producing mucin.</title>
        <authorList>
            <person name="Kim M.-K."/>
            <person name="Park S."/>
            <person name="Kim T.-S."/>
            <person name="Joung Y."/>
            <person name="Han J.-H."/>
            <person name="Kim S.B."/>
        </authorList>
    </citation>
    <scope>NUCLEOTIDE SEQUENCE [LARGE SCALE GENOMIC DNA]</scope>
    <source>
        <strain evidence="1 2">R1-15</strain>
    </source>
</reference>
<evidence type="ECO:0000313" key="1">
    <source>
        <dbReference type="EMBL" id="PZF74427.1"/>
    </source>
</evidence>
<proteinExistence type="predicted"/>
<dbReference type="AlphaFoldDB" id="A0A2W2BEW6"/>
<dbReference type="Proteomes" id="UP000248745">
    <property type="component" value="Unassembled WGS sequence"/>
</dbReference>
<gene>
    <name evidence="1" type="ORF">DN068_02280</name>
</gene>
<organism evidence="1 2">
    <name type="scientific">Taibaiella soli</name>
    <dbReference type="NCBI Taxonomy" id="1649169"/>
    <lineage>
        <taxon>Bacteria</taxon>
        <taxon>Pseudomonadati</taxon>
        <taxon>Bacteroidota</taxon>
        <taxon>Chitinophagia</taxon>
        <taxon>Chitinophagales</taxon>
        <taxon>Chitinophagaceae</taxon>
        <taxon>Taibaiella</taxon>
    </lineage>
</organism>
<protein>
    <submittedName>
        <fullName evidence="1">Uncharacterized protein</fullName>
    </submittedName>
</protein>
<dbReference type="EMBL" id="QKTW01000003">
    <property type="protein sequence ID" value="PZF74427.1"/>
    <property type="molecule type" value="Genomic_DNA"/>
</dbReference>
<keyword evidence="2" id="KW-1185">Reference proteome</keyword>
<dbReference type="InterPro" id="IPR058238">
    <property type="entry name" value="Lant_leader_dom"/>
</dbReference>